<reference evidence="3" key="1">
    <citation type="submission" date="2016-10" db="EMBL/GenBank/DDBJ databases">
        <authorList>
            <person name="de Groot N.N."/>
        </authorList>
    </citation>
    <scope>NUCLEOTIDE SEQUENCE</scope>
</reference>
<dbReference type="Pfam" id="PF14237">
    <property type="entry name" value="GYF_2"/>
    <property type="match status" value="1"/>
</dbReference>
<accession>A0A1W1BBU5</accession>
<dbReference type="EMBL" id="FPHE01000014">
    <property type="protein sequence ID" value="SFV51006.1"/>
    <property type="molecule type" value="Genomic_DNA"/>
</dbReference>
<dbReference type="AlphaFoldDB" id="A0A1W1BBU5"/>
<organism evidence="3">
    <name type="scientific">hydrothermal vent metagenome</name>
    <dbReference type="NCBI Taxonomy" id="652676"/>
    <lineage>
        <taxon>unclassified sequences</taxon>
        <taxon>metagenomes</taxon>
        <taxon>ecological metagenomes</taxon>
    </lineage>
</organism>
<evidence type="ECO:0000313" key="3">
    <source>
        <dbReference type="EMBL" id="SFV51006.1"/>
    </source>
</evidence>
<name>A0A1W1BBU5_9ZZZZ</name>
<dbReference type="Gene3D" id="3.60.160.10">
    <property type="entry name" value="Mitochondrial biogenesis AIM24"/>
    <property type="match status" value="1"/>
</dbReference>
<dbReference type="PANTHER" id="PTHR43657:SF1">
    <property type="entry name" value="ALTERED INHERITANCE OF MITOCHONDRIA PROTEIN 24, MITOCHONDRIAL"/>
    <property type="match status" value="1"/>
</dbReference>
<sequence>MNTEWFLEYDNGKTVGPLSTNEAKRYAKDDNSGFAWKEGFSDWRPIAEIAELQPRTNSLYGRGSGTPTPPPSRAMGSRQAFERADEIDYKIFGEDIQYVEIELDPRESVVAEAGSMMYKDSTVSMDTVFGDGSGSKADRGGFFDKLVGAGKRLVTGESLFTTVFTHEGHGKAKLAFAAPYPGRIIPVDLSKITDGTLICQKDCFLAAAKGVSIGIHIQRKILTGLFGGEGFIMQKLEGDGMVFIHAGGMLKEIELKAGETLHLDTGCLVAMEPQIEFDLEQAGGIKTGLFGGEGFFFAKLQGTGKIWVQSLPFSRLAGRMLSAAPQGGGSDQGEGSALGMIGDMVMGSR</sequence>
<dbReference type="InterPro" id="IPR002838">
    <property type="entry name" value="AIM24"/>
</dbReference>
<dbReference type="Pfam" id="PF01987">
    <property type="entry name" value="AIM24"/>
    <property type="match status" value="1"/>
</dbReference>
<feature type="region of interest" description="Disordered" evidence="1">
    <location>
        <begin position="55"/>
        <end position="77"/>
    </location>
</feature>
<dbReference type="InterPro" id="IPR016031">
    <property type="entry name" value="Trp_RNA-bd_attenuator-like_dom"/>
</dbReference>
<proteinExistence type="predicted"/>
<dbReference type="PANTHER" id="PTHR43657">
    <property type="entry name" value="TRYPTOPHAN RNA-BINDING ATTENUATOR PROTEIN-LIKE PROTEIN"/>
    <property type="match status" value="1"/>
</dbReference>
<dbReference type="NCBIfam" id="TIGR00266">
    <property type="entry name" value="TIGR00266 family protein"/>
    <property type="match status" value="1"/>
</dbReference>
<evidence type="ECO:0000259" key="2">
    <source>
        <dbReference type="Pfam" id="PF14237"/>
    </source>
</evidence>
<dbReference type="InterPro" id="IPR025640">
    <property type="entry name" value="GYF_2"/>
</dbReference>
<dbReference type="SUPFAM" id="SSF51219">
    <property type="entry name" value="TRAP-like"/>
    <property type="match status" value="1"/>
</dbReference>
<evidence type="ECO:0000256" key="1">
    <source>
        <dbReference type="SAM" id="MobiDB-lite"/>
    </source>
</evidence>
<feature type="domain" description="GYF" evidence="2">
    <location>
        <begin position="5"/>
        <end position="52"/>
    </location>
</feature>
<dbReference type="InterPro" id="IPR036983">
    <property type="entry name" value="AIM24_sf"/>
</dbReference>
<gene>
    <name evidence="3" type="ORF">MNB_SV-12-1119</name>
</gene>
<protein>
    <submittedName>
        <fullName evidence="3">DUF124 domain-containing protein</fullName>
    </submittedName>
</protein>